<evidence type="ECO:0000313" key="5">
    <source>
        <dbReference type="EMBL" id="MBF9149542.1"/>
    </source>
</evidence>
<dbReference type="RefSeq" id="WP_196273918.1">
    <property type="nucleotide sequence ID" value="NZ_JADQDC010000001.1"/>
</dbReference>
<dbReference type="GO" id="GO:0006508">
    <property type="term" value="P:proteolysis"/>
    <property type="evidence" value="ECO:0007669"/>
    <property type="project" value="UniProtKB-KW"/>
</dbReference>
<dbReference type="InterPro" id="IPR001254">
    <property type="entry name" value="Trypsin_dom"/>
</dbReference>
<dbReference type="InterPro" id="IPR033116">
    <property type="entry name" value="TRYPSIN_SER"/>
</dbReference>
<evidence type="ECO:0000256" key="3">
    <source>
        <dbReference type="SAM" id="SignalP"/>
    </source>
</evidence>
<dbReference type="CDD" id="cd00190">
    <property type="entry name" value="Tryp_SPc"/>
    <property type="match status" value="1"/>
</dbReference>
<feature type="signal peptide" evidence="3">
    <location>
        <begin position="1"/>
        <end position="32"/>
    </location>
</feature>
<name>A0ABS0HB86_9SPHN</name>
<keyword evidence="2" id="KW-0720">Serine protease</keyword>
<feature type="domain" description="Peptidase S1" evidence="4">
    <location>
        <begin position="188"/>
        <end position="472"/>
    </location>
</feature>
<dbReference type="Gene3D" id="2.40.10.10">
    <property type="entry name" value="Trypsin-like serine proteases"/>
    <property type="match status" value="1"/>
</dbReference>
<dbReference type="SUPFAM" id="SSF50494">
    <property type="entry name" value="Trypsin-like serine proteases"/>
    <property type="match status" value="1"/>
</dbReference>
<dbReference type="Proteomes" id="UP000600799">
    <property type="component" value="Unassembled WGS sequence"/>
</dbReference>
<dbReference type="PROSITE" id="PS00134">
    <property type="entry name" value="TRYPSIN_HIS"/>
    <property type="match status" value="1"/>
</dbReference>
<evidence type="ECO:0000256" key="2">
    <source>
        <dbReference type="RuleBase" id="RU363034"/>
    </source>
</evidence>
<dbReference type="PANTHER" id="PTHR24256">
    <property type="entry name" value="TRYPTASE-RELATED"/>
    <property type="match status" value="1"/>
</dbReference>
<dbReference type="Pfam" id="PF00089">
    <property type="entry name" value="Trypsin"/>
    <property type="match status" value="1"/>
</dbReference>
<reference evidence="5 6" key="1">
    <citation type="submission" date="2020-11" db="EMBL/GenBank/DDBJ databases">
        <title>The genome sequence of Novosphingobium sp. 1Y9A.</title>
        <authorList>
            <person name="Liu Y."/>
        </authorList>
    </citation>
    <scope>NUCLEOTIDE SEQUENCE [LARGE SCALE GENOMIC DNA]</scope>
    <source>
        <strain evidence="5 6">1Y9A</strain>
    </source>
</reference>
<dbReference type="PROSITE" id="PS50240">
    <property type="entry name" value="TRYPSIN_DOM"/>
    <property type="match status" value="1"/>
</dbReference>
<evidence type="ECO:0000259" key="4">
    <source>
        <dbReference type="PROSITE" id="PS50240"/>
    </source>
</evidence>
<keyword evidence="3" id="KW-0732">Signal</keyword>
<proteinExistence type="predicted"/>
<sequence>MTGISSARRVIVSRWLMLALMLAAFLVTPAHAQDDALSPLNAELRDAERGPFAALLDRLSPVEREAYLAFVGTQSSGYRGALAGYVLTLPPETAIAVLRIFAESDPGKAARLARRISLVETGRWRILAEYAPLIGPEAIRADLLEELPCIEGGPLIGQDPIPANQTAKAAATCPNDVLAFHTAWNRKIVRGPRMTLAPVGVAPWQAQLTRSGWSAAGARSPASLREEIEQYQRLREDWQRDHLCGAALIAPRIVLTAAHCVWPAPSPEEKFFTGRTIRLGSNRIERDGEFWRIAGVVYHRDYQRGSIRNDIALIQLGEQPYRVDLPQFQPQPIPRAAPGRLAMGQALTVTGWGWLGRRAVGGSRLANDKEPQSLARSLRIGTLKVRLPQACNENRNFLAQKMSVGPGQLCVGSDNGVDTCQGDSGGPLVKGTGRKAVLVGLVSAGPGCGLMDTPGVYTDVRFYRAWIDGAIRQVQPGRIVAWAP</sequence>
<dbReference type="InterPro" id="IPR009003">
    <property type="entry name" value="Peptidase_S1_PA"/>
</dbReference>
<dbReference type="InterPro" id="IPR051487">
    <property type="entry name" value="Ser/Thr_Proteases_Immune/Dev"/>
</dbReference>
<keyword evidence="1" id="KW-1015">Disulfide bond</keyword>
<dbReference type="PROSITE" id="PS00135">
    <property type="entry name" value="TRYPSIN_SER"/>
    <property type="match status" value="1"/>
</dbReference>
<gene>
    <name evidence="5" type="ORF">I2488_00860</name>
</gene>
<comment type="caution">
    <text evidence="5">The sequence shown here is derived from an EMBL/GenBank/DDBJ whole genome shotgun (WGS) entry which is preliminary data.</text>
</comment>
<protein>
    <submittedName>
        <fullName evidence="5">Serine protease</fullName>
    </submittedName>
</protein>
<dbReference type="EMBL" id="JADQDC010000001">
    <property type="protein sequence ID" value="MBF9149542.1"/>
    <property type="molecule type" value="Genomic_DNA"/>
</dbReference>
<feature type="chain" id="PRO_5045715923" evidence="3">
    <location>
        <begin position="33"/>
        <end position="484"/>
    </location>
</feature>
<dbReference type="PRINTS" id="PR00722">
    <property type="entry name" value="CHYMOTRYPSIN"/>
</dbReference>
<dbReference type="InterPro" id="IPR018114">
    <property type="entry name" value="TRYPSIN_HIS"/>
</dbReference>
<organism evidence="5 6">
    <name type="scientific">Novosphingobium jiangmenense</name>
    <dbReference type="NCBI Taxonomy" id="2791981"/>
    <lineage>
        <taxon>Bacteria</taxon>
        <taxon>Pseudomonadati</taxon>
        <taxon>Pseudomonadota</taxon>
        <taxon>Alphaproteobacteria</taxon>
        <taxon>Sphingomonadales</taxon>
        <taxon>Sphingomonadaceae</taxon>
        <taxon>Novosphingobium</taxon>
    </lineage>
</organism>
<keyword evidence="2 5" id="KW-0645">Protease</keyword>
<keyword evidence="6" id="KW-1185">Reference proteome</keyword>
<dbReference type="GO" id="GO:0008233">
    <property type="term" value="F:peptidase activity"/>
    <property type="evidence" value="ECO:0007669"/>
    <property type="project" value="UniProtKB-KW"/>
</dbReference>
<evidence type="ECO:0000313" key="6">
    <source>
        <dbReference type="Proteomes" id="UP000600799"/>
    </source>
</evidence>
<dbReference type="InterPro" id="IPR043504">
    <property type="entry name" value="Peptidase_S1_PA_chymotrypsin"/>
</dbReference>
<keyword evidence="2" id="KW-0378">Hydrolase</keyword>
<evidence type="ECO:0000256" key="1">
    <source>
        <dbReference type="ARBA" id="ARBA00023157"/>
    </source>
</evidence>
<dbReference type="InterPro" id="IPR001314">
    <property type="entry name" value="Peptidase_S1A"/>
</dbReference>
<accession>A0ABS0HB86</accession>
<dbReference type="SMART" id="SM00020">
    <property type="entry name" value="Tryp_SPc"/>
    <property type="match status" value="1"/>
</dbReference>